<proteinExistence type="predicted"/>
<gene>
    <name evidence="6" type="ORF">ATL40_2482</name>
</gene>
<evidence type="ECO:0000259" key="5">
    <source>
        <dbReference type="PROSITE" id="PS50977"/>
    </source>
</evidence>
<dbReference type="EMBL" id="PDJD01000001">
    <property type="protein sequence ID" value="PFG20867.1"/>
    <property type="molecule type" value="Genomic_DNA"/>
</dbReference>
<dbReference type="GO" id="GO:0003700">
    <property type="term" value="F:DNA-binding transcription factor activity"/>
    <property type="evidence" value="ECO:0007669"/>
    <property type="project" value="TreeGrafter"/>
</dbReference>
<evidence type="ECO:0000256" key="2">
    <source>
        <dbReference type="ARBA" id="ARBA00023125"/>
    </source>
</evidence>
<protein>
    <submittedName>
        <fullName evidence="6">TetR family transcriptional regulator</fullName>
    </submittedName>
</protein>
<keyword evidence="2 4" id="KW-0238">DNA-binding</keyword>
<keyword evidence="3" id="KW-0804">Transcription</keyword>
<dbReference type="GO" id="GO:0000976">
    <property type="term" value="F:transcription cis-regulatory region binding"/>
    <property type="evidence" value="ECO:0007669"/>
    <property type="project" value="TreeGrafter"/>
</dbReference>
<dbReference type="InterPro" id="IPR009057">
    <property type="entry name" value="Homeodomain-like_sf"/>
</dbReference>
<evidence type="ECO:0000256" key="4">
    <source>
        <dbReference type="PROSITE-ProRule" id="PRU00335"/>
    </source>
</evidence>
<accession>A0A2A9D2D8</accession>
<comment type="caution">
    <text evidence="6">The sequence shown here is derived from an EMBL/GenBank/DDBJ whole genome shotgun (WGS) entry which is preliminary data.</text>
</comment>
<evidence type="ECO:0000256" key="1">
    <source>
        <dbReference type="ARBA" id="ARBA00023015"/>
    </source>
</evidence>
<dbReference type="Gene3D" id="1.10.357.10">
    <property type="entry name" value="Tetracycline Repressor, domain 2"/>
    <property type="match status" value="1"/>
</dbReference>
<dbReference type="PRINTS" id="PR00455">
    <property type="entry name" value="HTHTETR"/>
</dbReference>
<evidence type="ECO:0000313" key="6">
    <source>
        <dbReference type="EMBL" id="PFG20867.1"/>
    </source>
</evidence>
<sequence>MPGPQRDAERTQRRILEAAARAIATKGVGVSLDAIARSAGVSKGGLMHHFPSRDELLTALMGDLLAQFDEAVTAALDPADDAPGRLTRAYVRAVFADLENGERAREQITVMGMIGSDPGVTALVRDDDARWHQRILADGLDPLRAEVITKAADGATGSLLWSRQDPRELDALRDTLLALTRDPGALVEPAR</sequence>
<keyword evidence="7" id="KW-1185">Reference proteome</keyword>
<name>A0A2A9D2D8_9MICO</name>
<dbReference type="AlphaFoldDB" id="A0A2A9D2D8"/>
<dbReference type="PANTHER" id="PTHR30055">
    <property type="entry name" value="HTH-TYPE TRANSCRIPTIONAL REGULATOR RUTR"/>
    <property type="match status" value="1"/>
</dbReference>
<dbReference type="Pfam" id="PF00440">
    <property type="entry name" value="TetR_N"/>
    <property type="match status" value="1"/>
</dbReference>
<keyword evidence="1" id="KW-0805">Transcription regulation</keyword>
<evidence type="ECO:0000256" key="3">
    <source>
        <dbReference type="ARBA" id="ARBA00023163"/>
    </source>
</evidence>
<dbReference type="Proteomes" id="UP000224915">
    <property type="component" value="Unassembled WGS sequence"/>
</dbReference>
<evidence type="ECO:0000313" key="7">
    <source>
        <dbReference type="Proteomes" id="UP000224915"/>
    </source>
</evidence>
<dbReference type="SUPFAM" id="SSF46689">
    <property type="entry name" value="Homeodomain-like"/>
    <property type="match status" value="1"/>
</dbReference>
<feature type="domain" description="HTH tetR-type" evidence="5">
    <location>
        <begin position="9"/>
        <end position="68"/>
    </location>
</feature>
<feature type="DNA-binding region" description="H-T-H motif" evidence="4">
    <location>
        <begin position="31"/>
        <end position="50"/>
    </location>
</feature>
<dbReference type="InterPro" id="IPR001647">
    <property type="entry name" value="HTH_TetR"/>
</dbReference>
<dbReference type="RefSeq" id="WP_169925975.1">
    <property type="nucleotide sequence ID" value="NZ_PDJD01000001.1"/>
</dbReference>
<dbReference type="PROSITE" id="PS50977">
    <property type="entry name" value="HTH_TETR_2"/>
    <property type="match status" value="1"/>
</dbReference>
<reference evidence="6 7" key="1">
    <citation type="submission" date="2017-10" db="EMBL/GenBank/DDBJ databases">
        <title>Sequencing the genomes of 1000 actinobacteria strains.</title>
        <authorList>
            <person name="Klenk H.-P."/>
        </authorList>
    </citation>
    <scope>NUCLEOTIDE SEQUENCE [LARGE SCALE GENOMIC DNA]</scope>
    <source>
        <strain evidence="6 7">DSM 21801</strain>
    </source>
</reference>
<dbReference type="PANTHER" id="PTHR30055:SF234">
    <property type="entry name" value="HTH-TYPE TRANSCRIPTIONAL REGULATOR BETI"/>
    <property type="match status" value="1"/>
</dbReference>
<dbReference type="Pfam" id="PF17937">
    <property type="entry name" value="TetR_C_28"/>
    <property type="match status" value="1"/>
</dbReference>
<dbReference type="InterPro" id="IPR041479">
    <property type="entry name" value="TetR_CgmR_C"/>
</dbReference>
<dbReference type="InterPro" id="IPR050109">
    <property type="entry name" value="HTH-type_TetR-like_transc_reg"/>
</dbReference>
<organism evidence="6 7">
    <name type="scientific">Serinibacter salmoneus</name>
    <dbReference type="NCBI Taxonomy" id="556530"/>
    <lineage>
        <taxon>Bacteria</taxon>
        <taxon>Bacillati</taxon>
        <taxon>Actinomycetota</taxon>
        <taxon>Actinomycetes</taxon>
        <taxon>Micrococcales</taxon>
        <taxon>Beutenbergiaceae</taxon>
        <taxon>Serinibacter</taxon>
    </lineage>
</organism>